<feature type="transmembrane region" description="Helical" evidence="1">
    <location>
        <begin position="16"/>
        <end position="39"/>
    </location>
</feature>
<protein>
    <recommendedName>
        <fullName evidence="4">DUF1275 domain-containing protein</fullName>
    </recommendedName>
</protein>
<evidence type="ECO:0000313" key="3">
    <source>
        <dbReference type="Proteomes" id="UP000030013"/>
    </source>
</evidence>
<keyword evidence="1" id="KW-0812">Transmembrane</keyword>
<dbReference type="Proteomes" id="UP000030013">
    <property type="component" value="Unassembled WGS sequence"/>
</dbReference>
<dbReference type="AlphaFoldDB" id="A0A0A0JY50"/>
<keyword evidence="3" id="KW-1185">Reference proteome</keyword>
<keyword evidence="1" id="KW-1133">Transmembrane helix</keyword>
<evidence type="ECO:0000256" key="1">
    <source>
        <dbReference type="SAM" id="Phobius"/>
    </source>
</evidence>
<proteinExistence type="predicted"/>
<gene>
    <name evidence="2" type="ORF">N801_02540</name>
</gene>
<dbReference type="InterPro" id="IPR010699">
    <property type="entry name" value="DUF1275"/>
</dbReference>
<dbReference type="EMBL" id="AVPL01000008">
    <property type="protein sequence ID" value="KGN42103.1"/>
    <property type="molecule type" value="Genomic_DNA"/>
</dbReference>
<comment type="caution">
    <text evidence="2">The sequence shown here is derived from an EMBL/GenBank/DDBJ whole genome shotgun (WGS) entry which is preliminary data.</text>
</comment>
<keyword evidence="1" id="KW-0472">Membrane</keyword>
<dbReference type="PANTHER" id="PTHR37314:SF4">
    <property type="entry name" value="UPF0700 TRANSMEMBRANE PROTEIN YOAK"/>
    <property type="match status" value="1"/>
</dbReference>
<feature type="transmembrane region" description="Helical" evidence="1">
    <location>
        <begin position="59"/>
        <end position="83"/>
    </location>
</feature>
<evidence type="ECO:0008006" key="4">
    <source>
        <dbReference type="Google" id="ProtNLM"/>
    </source>
</evidence>
<feature type="transmembrane region" description="Helical" evidence="1">
    <location>
        <begin position="186"/>
        <end position="208"/>
    </location>
</feature>
<reference evidence="2 3" key="1">
    <citation type="submission" date="2013-08" db="EMBL/GenBank/DDBJ databases">
        <title>The genome sequence of Knoellia aerolata.</title>
        <authorList>
            <person name="Zhu W."/>
            <person name="Wang G."/>
        </authorList>
    </citation>
    <scope>NUCLEOTIDE SEQUENCE [LARGE SCALE GENOMIC DNA]</scope>
    <source>
        <strain evidence="2 3">DSM 18566</strain>
    </source>
</reference>
<feature type="transmembrane region" description="Helical" evidence="1">
    <location>
        <begin position="95"/>
        <end position="117"/>
    </location>
</feature>
<evidence type="ECO:0000313" key="2">
    <source>
        <dbReference type="EMBL" id="KGN42103.1"/>
    </source>
</evidence>
<sequence length="237" mass="25154">MARLAGADRTARRNAWLAAVLALVAGTLNSVGFVAVSVYTSHMTGITASIADQLVRGSLGLVVIGVEALASFVLGAMTCALVFNWGRRRGLRGKFANVLLLEAVLVLAFGGLADQLVWEHRGHVFVVVLCFTMGLQNATITKVSDAQIRTTHVTGMVTDIGIELGKHLYRSRMPGEPPVRADLRKLGMLAGLVTLFLLGGVLGAAGYLTLGFQVLIVPALVLFAVAVPPVLTDLRRR</sequence>
<accession>A0A0A0JY50</accession>
<feature type="transmembrane region" description="Helical" evidence="1">
    <location>
        <begin position="214"/>
        <end position="231"/>
    </location>
</feature>
<dbReference type="eggNOG" id="COG3619">
    <property type="taxonomic scope" value="Bacteria"/>
</dbReference>
<name>A0A0A0JY50_9MICO</name>
<organism evidence="2 3">
    <name type="scientific">Knoellia aerolata DSM 18566</name>
    <dbReference type="NCBI Taxonomy" id="1385519"/>
    <lineage>
        <taxon>Bacteria</taxon>
        <taxon>Bacillati</taxon>
        <taxon>Actinomycetota</taxon>
        <taxon>Actinomycetes</taxon>
        <taxon>Micrococcales</taxon>
        <taxon>Intrasporangiaceae</taxon>
        <taxon>Knoellia</taxon>
    </lineage>
</organism>
<dbReference type="Pfam" id="PF06912">
    <property type="entry name" value="DUF1275"/>
    <property type="match status" value="1"/>
</dbReference>
<feature type="transmembrane region" description="Helical" evidence="1">
    <location>
        <begin position="123"/>
        <end position="140"/>
    </location>
</feature>
<dbReference type="STRING" id="1385519.N801_02540"/>
<dbReference type="PANTHER" id="PTHR37314">
    <property type="entry name" value="SLR0142 PROTEIN"/>
    <property type="match status" value="1"/>
</dbReference>